<evidence type="ECO:0000256" key="4">
    <source>
        <dbReference type="PROSITE-ProRule" id="PRU00117"/>
    </source>
</evidence>
<dbReference type="InterPro" id="IPR047226">
    <property type="entry name" value="KH-I_MEX3_rpt2"/>
</dbReference>
<feature type="compositionally biased region" description="Low complexity" evidence="6">
    <location>
        <begin position="560"/>
        <end position="591"/>
    </location>
</feature>
<evidence type="ECO:0000256" key="3">
    <source>
        <dbReference type="ARBA" id="ARBA00022884"/>
    </source>
</evidence>
<dbReference type="CDD" id="cd16518">
    <property type="entry name" value="RING-HC_MEX3"/>
    <property type="match status" value="1"/>
</dbReference>
<dbReference type="FunFam" id="3.30.1370.10:FF:000012">
    <property type="entry name" value="Mex-3 RNA-binding family member D"/>
    <property type="match status" value="1"/>
</dbReference>
<dbReference type="GO" id="GO:0008270">
    <property type="term" value="F:zinc ion binding"/>
    <property type="evidence" value="ECO:0007669"/>
    <property type="project" value="UniProtKB-KW"/>
</dbReference>
<accession>A0AAE0ZKT4</accession>
<dbReference type="InterPro" id="IPR004088">
    <property type="entry name" value="KH_dom_type_1"/>
</dbReference>
<feature type="compositionally biased region" description="Low complexity" evidence="6">
    <location>
        <begin position="319"/>
        <end position="330"/>
    </location>
</feature>
<feature type="region of interest" description="Disordered" evidence="6">
    <location>
        <begin position="560"/>
        <end position="639"/>
    </location>
</feature>
<dbReference type="EMBL" id="JAWDGP010003760">
    <property type="protein sequence ID" value="KAK3771279.1"/>
    <property type="molecule type" value="Genomic_DNA"/>
</dbReference>
<feature type="compositionally biased region" description="Polar residues" evidence="6">
    <location>
        <begin position="431"/>
        <end position="456"/>
    </location>
</feature>
<keyword evidence="2" id="KW-0862">Zinc</keyword>
<gene>
    <name evidence="8" type="ORF">RRG08_024358</name>
</gene>
<dbReference type="PROSITE" id="PS50089">
    <property type="entry name" value="ZF_RING_2"/>
    <property type="match status" value="1"/>
</dbReference>
<feature type="compositionally biased region" description="Low complexity" evidence="6">
    <location>
        <begin position="628"/>
        <end position="638"/>
    </location>
</feature>
<keyword evidence="1 5" id="KW-0479">Metal-binding</keyword>
<feature type="compositionally biased region" description="Low complexity" evidence="6">
    <location>
        <begin position="396"/>
        <end position="408"/>
    </location>
</feature>
<dbReference type="SUPFAM" id="SSF54791">
    <property type="entry name" value="Eukaryotic type KH-domain (KH-domain type I)"/>
    <property type="match status" value="2"/>
</dbReference>
<name>A0AAE0ZKT4_9GAST</name>
<dbReference type="PANTHER" id="PTHR23285:SF7">
    <property type="entry name" value="LD09246P1"/>
    <property type="match status" value="1"/>
</dbReference>
<sequence length="762" mass="79969">MPEPISDMNRNKEVGGFFSSSSSSCVVSNNNTSSSNGNSSNFFSCNEEPLDINVRNLENLSLMDNFSSMTTALSGLENNENLVYFQDFDSVLNPYIDDPKEGNISRTVRVPSSEHVAEIVGRQGCKIKDLRARTNTYIKTPMRTQSPVFVVTGKEEAVLHVMEEIQNAAEHFTHIRASRNQHKALGSGLGGTGGLEANKPASREGDVMIQVTVPYRVVGLVVGLKGQTIKAIQQDTDTFIVTPNRDKAPIFEIRGQPENVERAKSMILRHIETRTRHCRLQDSTNLPGNWGMDETTRGGSSGSTGGIGDFSMFQHHHSGSSSNNDSVGSVIGHSHGNMSLSNANSNFNSNHSFTNAGGSLGSSHFSPSFAASNSPPVNGNYGSWGGYSGMFDHQTQHNSQLQQQHQQQNSGGSMTTWSTATTDFTPLIGSNGMNSSSDPASFCNGSPHQGIHSSMRSSHHKNFQSMAMGSMSSSSNSSASISPPHDFITEGPYPSSHHGMSIVPFCPSVGTSPPLHGLLPESAAEAGDFSNFPLLSAGSSSPGSTKGSLVLGNLFRSSNSGASSNGGLPMMGSSSGSTNSSSNSTASPTSTDGFHRGEDHLNVFTGAGFAAGGPSSTTPAPVNSLGASSSPNSSSSSSYPLVADTTMFSGASGSGIQLMLRDSSGGTDGGSGGCNRFLNGESSPTSKASPSTMNEGPCSQGSPTPRLCRVCEEAEVVAALVPCGHNLFCMECAEMITNRPSEDDRKCPVCKESAAGVLRIRA</sequence>
<feature type="compositionally biased region" description="Polar residues" evidence="6">
    <location>
        <begin position="614"/>
        <end position="627"/>
    </location>
</feature>
<dbReference type="SUPFAM" id="SSF57850">
    <property type="entry name" value="RING/U-box"/>
    <property type="match status" value="1"/>
</dbReference>
<evidence type="ECO:0000256" key="1">
    <source>
        <dbReference type="ARBA" id="ARBA00022771"/>
    </source>
</evidence>
<dbReference type="Proteomes" id="UP001283361">
    <property type="component" value="Unassembled WGS sequence"/>
</dbReference>
<evidence type="ECO:0000313" key="9">
    <source>
        <dbReference type="Proteomes" id="UP001283361"/>
    </source>
</evidence>
<dbReference type="InterPro" id="IPR036612">
    <property type="entry name" value="KH_dom_type_1_sf"/>
</dbReference>
<dbReference type="Gene3D" id="3.30.40.10">
    <property type="entry name" value="Zinc/RING finger domain, C3HC4 (zinc finger)"/>
    <property type="match status" value="1"/>
</dbReference>
<evidence type="ECO:0000256" key="6">
    <source>
        <dbReference type="SAM" id="MobiDB-lite"/>
    </source>
</evidence>
<dbReference type="SMART" id="SM00184">
    <property type="entry name" value="RING"/>
    <property type="match status" value="1"/>
</dbReference>
<feature type="domain" description="RING-type" evidence="7">
    <location>
        <begin position="708"/>
        <end position="751"/>
    </location>
</feature>
<dbReference type="AlphaFoldDB" id="A0AAE0ZKT4"/>
<evidence type="ECO:0000313" key="8">
    <source>
        <dbReference type="EMBL" id="KAK3771279.1"/>
    </source>
</evidence>
<keyword evidence="3 4" id="KW-0694">RNA-binding</keyword>
<dbReference type="GO" id="GO:0003723">
    <property type="term" value="F:RNA binding"/>
    <property type="evidence" value="ECO:0007669"/>
    <property type="project" value="UniProtKB-UniRule"/>
</dbReference>
<feature type="region of interest" description="Disordered" evidence="6">
    <location>
        <begin position="282"/>
        <end position="335"/>
    </location>
</feature>
<comment type="caution">
    <text evidence="8">The sequence shown here is derived from an EMBL/GenBank/DDBJ whole genome shotgun (WGS) entry which is preliminary data.</text>
</comment>
<organism evidence="8 9">
    <name type="scientific">Elysia crispata</name>
    <name type="common">lettuce slug</name>
    <dbReference type="NCBI Taxonomy" id="231223"/>
    <lineage>
        <taxon>Eukaryota</taxon>
        <taxon>Metazoa</taxon>
        <taxon>Spiralia</taxon>
        <taxon>Lophotrochozoa</taxon>
        <taxon>Mollusca</taxon>
        <taxon>Gastropoda</taxon>
        <taxon>Heterobranchia</taxon>
        <taxon>Euthyneura</taxon>
        <taxon>Panpulmonata</taxon>
        <taxon>Sacoglossa</taxon>
        <taxon>Placobranchoidea</taxon>
        <taxon>Plakobranchidae</taxon>
        <taxon>Elysia</taxon>
    </lineage>
</organism>
<evidence type="ECO:0000256" key="5">
    <source>
        <dbReference type="PROSITE-ProRule" id="PRU00175"/>
    </source>
</evidence>
<dbReference type="PROSITE" id="PS50084">
    <property type="entry name" value="KH_TYPE_1"/>
    <property type="match status" value="2"/>
</dbReference>
<keyword evidence="9" id="KW-1185">Reference proteome</keyword>
<dbReference type="SMART" id="SM00322">
    <property type="entry name" value="KH"/>
    <property type="match status" value="2"/>
</dbReference>
<dbReference type="InterPro" id="IPR004087">
    <property type="entry name" value="KH_dom"/>
</dbReference>
<dbReference type="Gene3D" id="3.30.1370.10">
    <property type="entry name" value="K Homology domain, type 1"/>
    <property type="match status" value="2"/>
</dbReference>
<feature type="region of interest" description="Disordered" evidence="6">
    <location>
        <begin position="389"/>
        <end position="493"/>
    </location>
</feature>
<protein>
    <recommendedName>
        <fullName evidence="7">RING-type domain-containing protein</fullName>
    </recommendedName>
</protein>
<dbReference type="InterPro" id="IPR047227">
    <property type="entry name" value="MEX3"/>
</dbReference>
<feature type="region of interest" description="Disordered" evidence="6">
    <location>
        <begin position="659"/>
        <end position="700"/>
    </location>
</feature>
<keyword evidence="1 5" id="KW-0863">Zinc-finger</keyword>
<dbReference type="Pfam" id="PF00013">
    <property type="entry name" value="KH_1"/>
    <property type="match status" value="2"/>
</dbReference>
<proteinExistence type="predicted"/>
<evidence type="ECO:0000259" key="7">
    <source>
        <dbReference type="PROSITE" id="PS50089"/>
    </source>
</evidence>
<reference evidence="8" key="1">
    <citation type="journal article" date="2023" name="G3 (Bethesda)">
        <title>A reference genome for the long-term kleptoplast-retaining sea slug Elysia crispata morphotype clarki.</title>
        <authorList>
            <person name="Eastman K.E."/>
            <person name="Pendleton A.L."/>
            <person name="Shaikh M.A."/>
            <person name="Suttiyut T."/>
            <person name="Ogas R."/>
            <person name="Tomko P."/>
            <person name="Gavelis G."/>
            <person name="Widhalm J.R."/>
            <person name="Wisecaver J.H."/>
        </authorList>
    </citation>
    <scope>NUCLEOTIDE SEQUENCE</scope>
    <source>
        <strain evidence="8">ECLA1</strain>
    </source>
</reference>
<feature type="compositionally biased region" description="Gly residues" evidence="6">
    <location>
        <begin position="299"/>
        <end position="308"/>
    </location>
</feature>
<evidence type="ECO:0000256" key="2">
    <source>
        <dbReference type="ARBA" id="ARBA00022833"/>
    </source>
</evidence>
<feature type="compositionally biased region" description="Polar residues" evidence="6">
    <location>
        <begin position="409"/>
        <end position="424"/>
    </location>
</feature>
<feature type="compositionally biased region" description="Low complexity" evidence="6">
    <location>
        <begin position="465"/>
        <end position="482"/>
    </location>
</feature>
<dbReference type="Pfam" id="PF13920">
    <property type="entry name" value="zf-C3HC4_3"/>
    <property type="match status" value="1"/>
</dbReference>
<feature type="compositionally biased region" description="Polar residues" evidence="6">
    <location>
        <begin position="680"/>
        <end position="700"/>
    </location>
</feature>
<dbReference type="CDD" id="cd22424">
    <property type="entry name" value="KH-I_MEX3_rpt2"/>
    <property type="match status" value="1"/>
</dbReference>
<dbReference type="InterPro" id="IPR013083">
    <property type="entry name" value="Znf_RING/FYVE/PHD"/>
</dbReference>
<dbReference type="PANTHER" id="PTHR23285">
    <property type="entry name" value="RING FINGER AND KH DOMAIN CONTAINING PROTEIN 1"/>
    <property type="match status" value="1"/>
</dbReference>
<dbReference type="InterPro" id="IPR001841">
    <property type="entry name" value="Znf_RING"/>
</dbReference>